<gene>
    <name evidence="1" type="ORF">K469DRAFT_163532</name>
</gene>
<dbReference type="AlphaFoldDB" id="A0A6A6D521"/>
<keyword evidence="2" id="KW-1185">Reference proteome</keyword>
<dbReference type="OrthoDB" id="3792558at2759"/>
<reference evidence="1" key="1">
    <citation type="journal article" date="2020" name="Stud. Mycol.">
        <title>101 Dothideomycetes genomes: a test case for predicting lifestyles and emergence of pathogens.</title>
        <authorList>
            <person name="Haridas S."/>
            <person name="Albert R."/>
            <person name="Binder M."/>
            <person name="Bloem J."/>
            <person name="Labutti K."/>
            <person name="Salamov A."/>
            <person name="Andreopoulos B."/>
            <person name="Baker S."/>
            <person name="Barry K."/>
            <person name="Bills G."/>
            <person name="Bluhm B."/>
            <person name="Cannon C."/>
            <person name="Castanera R."/>
            <person name="Culley D."/>
            <person name="Daum C."/>
            <person name="Ezra D."/>
            <person name="Gonzalez J."/>
            <person name="Henrissat B."/>
            <person name="Kuo A."/>
            <person name="Liang C."/>
            <person name="Lipzen A."/>
            <person name="Lutzoni F."/>
            <person name="Magnuson J."/>
            <person name="Mondo S."/>
            <person name="Nolan M."/>
            <person name="Ohm R."/>
            <person name="Pangilinan J."/>
            <person name="Park H.-J."/>
            <person name="Ramirez L."/>
            <person name="Alfaro M."/>
            <person name="Sun H."/>
            <person name="Tritt A."/>
            <person name="Yoshinaga Y."/>
            <person name="Zwiers L.-H."/>
            <person name="Turgeon B."/>
            <person name="Goodwin S."/>
            <person name="Spatafora J."/>
            <person name="Crous P."/>
            <person name="Grigoriev I."/>
        </authorList>
    </citation>
    <scope>NUCLEOTIDE SEQUENCE</scope>
    <source>
        <strain evidence="1">CBS 207.26</strain>
    </source>
</reference>
<accession>A0A6A6D521</accession>
<proteinExistence type="predicted"/>
<organism evidence="1 2">
    <name type="scientific">Zopfia rhizophila CBS 207.26</name>
    <dbReference type="NCBI Taxonomy" id="1314779"/>
    <lineage>
        <taxon>Eukaryota</taxon>
        <taxon>Fungi</taxon>
        <taxon>Dikarya</taxon>
        <taxon>Ascomycota</taxon>
        <taxon>Pezizomycotina</taxon>
        <taxon>Dothideomycetes</taxon>
        <taxon>Dothideomycetes incertae sedis</taxon>
        <taxon>Zopfiaceae</taxon>
        <taxon>Zopfia</taxon>
    </lineage>
</organism>
<evidence type="ECO:0000313" key="1">
    <source>
        <dbReference type="EMBL" id="KAF2174521.1"/>
    </source>
</evidence>
<evidence type="ECO:0000313" key="2">
    <source>
        <dbReference type="Proteomes" id="UP000800200"/>
    </source>
</evidence>
<name>A0A6A6D521_9PEZI</name>
<protein>
    <submittedName>
        <fullName evidence="1">Uncharacterized protein</fullName>
    </submittedName>
</protein>
<sequence length="54" mass="6253">MYEAGYLRGKPGCKPELTEWAKAHNPDKHELYDNLRFVFRRAVYSDEPLAKIGA</sequence>
<dbReference type="EMBL" id="ML994850">
    <property type="protein sequence ID" value="KAF2174521.1"/>
    <property type="molecule type" value="Genomic_DNA"/>
</dbReference>
<dbReference type="Proteomes" id="UP000800200">
    <property type="component" value="Unassembled WGS sequence"/>
</dbReference>